<comment type="subcellular location">
    <subcellularLocation>
        <location evidence="1">Nucleus</location>
    </subcellularLocation>
</comment>
<dbReference type="PANTHER" id="PTHR37534">
    <property type="entry name" value="TRANSCRIPTIONAL ACTIVATOR PROTEIN UGA3"/>
    <property type="match status" value="1"/>
</dbReference>
<evidence type="ECO:0000256" key="1">
    <source>
        <dbReference type="ARBA" id="ARBA00004123"/>
    </source>
</evidence>
<dbReference type="EMBL" id="JARVKF010000223">
    <property type="protein sequence ID" value="KAK9420750.1"/>
    <property type="molecule type" value="Genomic_DNA"/>
</dbReference>
<feature type="region of interest" description="Disordered" evidence="3">
    <location>
        <begin position="81"/>
        <end position="188"/>
    </location>
</feature>
<evidence type="ECO:0000313" key="4">
    <source>
        <dbReference type="EMBL" id="KAK9420750.1"/>
    </source>
</evidence>
<accession>A0ABR2V2Q5</accession>
<dbReference type="Proteomes" id="UP001408356">
    <property type="component" value="Unassembled WGS sequence"/>
</dbReference>
<sequence length="521" mass="58108">MERSKYSRRPVPASSSNDNANALTRESGAPGHAMCSRCLNSDRECKLAFKFKSAKDSFKKNQRWLKTPKRLTYIDETASLVHGSPPETISVRQGDSIGSPTSSRGDNSERSVGHVQNGARFYPTASESPREKRQVLASPRTHAKAKSHSAPVEGTLDSCFDRDVSDSPASRRQQSHPHVAQLPTPTRSVGSLSHLSLNDAFSLMNETEAHLFRHYVQRLAVCLDLCDPLRNFELVVPHRATMCPTLLKAIFAIAARHLSQTSDYDALASNIYHDECLGYLIPMLNMSYTVSDENLFAATIILRMLEEMDASSGQDNHGHLLGIHAFVNVGDQIMLPGSLSAASYWVGLRQEIYSAMSTQAPVKMGLDHFIVDRSFEPTDDYTWSNRAVVNLADVLNFCFAEVAQPSSRWTYLNEQCARWDETRPPSFEPFFFKERVAPDAFPQIWYHSSCHVIGVQHHILAQLFLVQFDPSIPRVGTKRSAAVKAIANRVDRLMRQICGIGTCNQWTPPALFTASMGIAMF</sequence>
<name>A0ABR2V2Q5_9PEZI</name>
<reference evidence="4 5" key="1">
    <citation type="journal article" date="2024" name="J. Plant Pathol.">
        <title>Sequence and assembly of the genome of Seiridium unicorne, isolate CBS 538.82, causal agent of cypress canker disease.</title>
        <authorList>
            <person name="Scali E."/>
            <person name="Rocca G.D."/>
            <person name="Danti R."/>
            <person name="Garbelotto M."/>
            <person name="Barberini S."/>
            <person name="Baroncelli R."/>
            <person name="Emiliani G."/>
        </authorList>
    </citation>
    <scope>NUCLEOTIDE SEQUENCE [LARGE SCALE GENOMIC DNA]</scope>
    <source>
        <strain evidence="4 5">BM-138-508</strain>
    </source>
</reference>
<keyword evidence="2" id="KW-0539">Nucleus</keyword>
<dbReference type="Pfam" id="PF11951">
    <property type="entry name" value="Fungal_trans_2"/>
    <property type="match status" value="1"/>
</dbReference>
<evidence type="ECO:0000256" key="3">
    <source>
        <dbReference type="SAM" id="MobiDB-lite"/>
    </source>
</evidence>
<protein>
    <submittedName>
        <fullName evidence="4">Uncharacterized protein</fullName>
    </submittedName>
</protein>
<proteinExistence type="predicted"/>
<dbReference type="PANTHER" id="PTHR37534:SF2">
    <property type="entry name" value="N-ACETYLTRANSFERASE DOMAIN-CONTAINING PROTEIN"/>
    <property type="match status" value="1"/>
</dbReference>
<dbReference type="InterPro" id="IPR021858">
    <property type="entry name" value="Fun_TF"/>
</dbReference>
<evidence type="ECO:0000313" key="5">
    <source>
        <dbReference type="Proteomes" id="UP001408356"/>
    </source>
</evidence>
<organism evidence="4 5">
    <name type="scientific">Seiridium unicorne</name>
    <dbReference type="NCBI Taxonomy" id="138068"/>
    <lineage>
        <taxon>Eukaryota</taxon>
        <taxon>Fungi</taxon>
        <taxon>Dikarya</taxon>
        <taxon>Ascomycota</taxon>
        <taxon>Pezizomycotina</taxon>
        <taxon>Sordariomycetes</taxon>
        <taxon>Xylariomycetidae</taxon>
        <taxon>Amphisphaeriales</taxon>
        <taxon>Sporocadaceae</taxon>
        <taxon>Seiridium</taxon>
    </lineage>
</organism>
<evidence type="ECO:0000256" key="2">
    <source>
        <dbReference type="ARBA" id="ARBA00023242"/>
    </source>
</evidence>
<gene>
    <name evidence="4" type="ORF">SUNI508_00841</name>
</gene>
<comment type="caution">
    <text evidence="4">The sequence shown here is derived from an EMBL/GenBank/DDBJ whole genome shotgun (WGS) entry which is preliminary data.</text>
</comment>
<keyword evidence="5" id="KW-1185">Reference proteome</keyword>
<feature type="region of interest" description="Disordered" evidence="3">
    <location>
        <begin position="1"/>
        <end position="33"/>
    </location>
</feature>
<feature type="compositionally biased region" description="Polar residues" evidence="3">
    <location>
        <begin position="90"/>
        <end position="105"/>
    </location>
</feature>
<feature type="compositionally biased region" description="Polar residues" evidence="3">
    <location>
        <begin position="13"/>
        <end position="24"/>
    </location>
</feature>